<dbReference type="InterPro" id="IPR006089">
    <property type="entry name" value="Acyl-CoA_DH_CS"/>
</dbReference>
<dbReference type="SUPFAM" id="SSF47203">
    <property type="entry name" value="Acyl-CoA dehydrogenase C-terminal domain-like"/>
    <property type="match status" value="1"/>
</dbReference>
<evidence type="ECO:0000259" key="10">
    <source>
        <dbReference type="Pfam" id="PF03061"/>
    </source>
</evidence>
<dbReference type="PANTHER" id="PTHR48083">
    <property type="entry name" value="MEDIUM-CHAIN SPECIFIC ACYL-COA DEHYDROGENASE, MITOCHONDRIAL-RELATED"/>
    <property type="match status" value="1"/>
</dbReference>
<evidence type="ECO:0000256" key="3">
    <source>
        <dbReference type="ARBA" id="ARBA00022630"/>
    </source>
</evidence>
<dbReference type="Gene3D" id="1.20.140.10">
    <property type="entry name" value="Butyryl-CoA Dehydrogenase, subunit A, domain 3"/>
    <property type="match status" value="1"/>
</dbReference>
<accession>A0AAD9SJH8</accession>
<feature type="domain" description="Acyl-CoA dehydrogenase/oxidase C-terminal" evidence="7">
    <location>
        <begin position="276"/>
        <end position="423"/>
    </location>
</feature>
<organism evidence="11 12">
    <name type="scientific">Phomopsis amygdali</name>
    <name type="common">Fusicoccum amygdali</name>
    <dbReference type="NCBI Taxonomy" id="1214568"/>
    <lineage>
        <taxon>Eukaryota</taxon>
        <taxon>Fungi</taxon>
        <taxon>Dikarya</taxon>
        <taxon>Ascomycota</taxon>
        <taxon>Pezizomycotina</taxon>
        <taxon>Sordariomycetes</taxon>
        <taxon>Sordariomycetidae</taxon>
        <taxon>Diaporthales</taxon>
        <taxon>Diaporthaceae</taxon>
        <taxon>Diaporthe</taxon>
    </lineage>
</organism>
<keyword evidence="3 6" id="KW-0285">Flavoprotein</keyword>
<evidence type="ECO:0000259" key="7">
    <source>
        <dbReference type="Pfam" id="PF00441"/>
    </source>
</evidence>
<dbReference type="InterPro" id="IPR006683">
    <property type="entry name" value="Thioestr_dom"/>
</dbReference>
<evidence type="ECO:0000259" key="8">
    <source>
        <dbReference type="Pfam" id="PF02770"/>
    </source>
</evidence>
<dbReference type="InterPro" id="IPR029069">
    <property type="entry name" value="HotDog_dom_sf"/>
</dbReference>
<dbReference type="CDD" id="cd03443">
    <property type="entry name" value="PaaI_thioesterase"/>
    <property type="match status" value="1"/>
</dbReference>
<dbReference type="InterPro" id="IPR050741">
    <property type="entry name" value="Acyl-CoA_dehydrogenase"/>
</dbReference>
<dbReference type="InterPro" id="IPR009075">
    <property type="entry name" value="AcylCo_DH/oxidase_C"/>
</dbReference>
<feature type="domain" description="Acyl-CoA dehydrogenase/oxidase N-terminal" evidence="9">
    <location>
        <begin position="42"/>
        <end position="160"/>
    </location>
</feature>
<evidence type="ECO:0000256" key="5">
    <source>
        <dbReference type="ARBA" id="ARBA00023002"/>
    </source>
</evidence>
<dbReference type="InterPro" id="IPR006091">
    <property type="entry name" value="Acyl-CoA_Oxase/DH_mid-dom"/>
</dbReference>
<name>A0AAD9SJH8_PHOAM</name>
<feature type="domain" description="Thioesterase" evidence="10">
    <location>
        <begin position="525"/>
        <end position="606"/>
    </location>
</feature>
<evidence type="ECO:0000313" key="11">
    <source>
        <dbReference type="EMBL" id="KAK2609601.1"/>
    </source>
</evidence>
<evidence type="ECO:0000256" key="6">
    <source>
        <dbReference type="RuleBase" id="RU362125"/>
    </source>
</evidence>
<dbReference type="GO" id="GO:0005737">
    <property type="term" value="C:cytoplasm"/>
    <property type="evidence" value="ECO:0007669"/>
    <property type="project" value="TreeGrafter"/>
</dbReference>
<dbReference type="Pfam" id="PF02770">
    <property type="entry name" value="Acyl-CoA_dh_M"/>
    <property type="match status" value="1"/>
</dbReference>
<dbReference type="AlphaFoldDB" id="A0AAD9SJH8"/>
<dbReference type="Gene3D" id="1.10.540.10">
    <property type="entry name" value="Acyl-CoA dehydrogenase/oxidase, N-terminal domain"/>
    <property type="match status" value="1"/>
</dbReference>
<dbReference type="GO" id="GO:0050660">
    <property type="term" value="F:flavin adenine dinucleotide binding"/>
    <property type="evidence" value="ECO:0007669"/>
    <property type="project" value="InterPro"/>
</dbReference>
<dbReference type="PROSITE" id="PS00072">
    <property type="entry name" value="ACYL_COA_DH_1"/>
    <property type="match status" value="1"/>
</dbReference>
<dbReference type="InterPro" id="IPR046373">
    <property type="entry name" value="Acyl-CoA_Oxase/DH_mid-dom_sf"/>
</dbReference>
<dbReference type="Proteomes" id="UP001265746">
    <property type="component" value="Unassembled WGS sequence"/>
</dbReference>
<evidence type="ECO:0000256" key="2">
    <source>
        <dbReference type="ARBA" id="ARBA00009347"/>
    </source>
</evidence>
<keyword evidence="5 6" id="KW-0560">Oxidoreductase</keyword>
<dbReference type="Pfam" id="PF02771">
    <property type="entry name" value="Acyl-CoA_dh_N"/>
    <property type="match status" value="1"/>
</dbReference>
<dbReference type="PANTHER" id="PTHR48083:SF28">
    <property type="entry name" value="ACYL-COA DEHYDROGENASE FAMILY PROTEIN (AFU_ORTHOLOGUE AFUA_6G10880)-RELATED"/>
    <property type="match status" value="1"/>
</dbReference>
<dbReference type="Gene3D" id="2.40.110.10">
    <property type="entry name" value="Butyryl-CoA Dehydrogenase, subunit A, domain 2"/>
    <property type="match status" value="1"/>
</dbReference>
<dbReference type="SUPFAM" id="SSF56645">
    <property type="entry name" value="Acyl-CoA dehydrogenase NM domain-like"/>
    <property type="match status" value="1"/>
</dbReference>
<sequence length="620" mass="68174">MPHSFLPLDGEETNTAREPFGDLAPWAEPAWYNQLESVYYNESHRKLRSYAREFIEKHALPFAKDWEAAGEAPRAAREAWVQSGLAFLDVPQEYRPKHLLAVAGIPHYQLDAFHQLILWDEISRLPSGVALALAGASVVGAPPIIAAGTEEQKRRWLPGLFDWSTSFCLGITEATAGSDVSAIRTIARKTPDGKGYVVSGHKKWVTGAPWATHMVAAVRTGESPGMKGISLLVISMNAKGVSQKKIHNSGHNAGGSSWVYLEDVTVPAENLLGSENAGFPIIVSNFNKERVVLAVDCNRQARMCLSEALAYAHERETFGQPLASHQIIRSKLATLAREVDAHWAWLEQVIYHVSKRGWQAKELGGVIALVKIHGARVVELAARESQQVLGGRGFEKGVTFTEQVTRDLRLKVIGGGSEEILNDLAWREEHKLSHRRGAKLAISYFKSIPWCARLLEDDGSLVVQVSPNRTVLPGLENQFIASTINSNSTISDWLLFYKRPVTKLSGIETLNALVSLGYELTGFPGSLHGGIVSVIVDEVAGLHIVLNGHVPGTELDKSFRTAYINTSYLRPVPTPATVLVRSWIAKVEGRKHLVRVEIEDENGQTLAKAEVLYISIKGKL</sequence>
<reference evidence="11" key="1">
    <citation type="submission" date="2023-06" db="EMBL/GenBank/DDBJ databases">
        <authorList>
            <person name="Noh H."/>
        </authorList>
    </citation>
    <scope>NUCLEOTIDE SEQUENCE</scope>
    <source>
        <strain evidence="11">DUCC20226</strain>
    </source>
</reference>
<dbReference type="SUPFAM" id="SSF54637">
    <property type="entry name" value="Thioesterase/thiol ester dehydrase-isomerase"/>
    <property type="match status" value="1"/>
</dbReference>
<dbReference type="InterPro" id="IPR013786">
    <property type="entry name" value="AcylCoA_DH/ox_N"/>
</dbReference>
<keyword evidence="4 6" id="KW-0274">FAD</keyword>
<dbReference type="Gene3D" id="3.10.129.10">
    <property type="entry name" value="Hotdog Thioesterase"/>
    <property type="match status" value="1"/>
</dbReference>
<keyword evidence="12" id="KW-1185">Reference proteome</keyword>
<dbReference type="EMBL" id="JAUJFL010000002">
    <property type="protein sequence ID" value="KAK2609601.1"/>
    <property type="molecule type" value="Genomic_DNA"/>
</dbReference>
<proteinExistence type="inferred from homology"/>
<dbReference type="InterPro" id="IPR037069">
    <property type="entry name" value="AcylCoA_DH/ox_N_sf"/>
</dbReference>
<feature type="domain" description="Acyl-CoA oxidase/dehydrogenase middle" evidence="8">
    <location>
        <begin position="168"/>
        <end position="264"/>
    </location>
</feature>
<protein>
    <submittedName>
        <fullName evidence="11">Uncharacterized protein</fullName>
    </submittedName>
</protein>
<dbReference type="GO" id="GO:0003995">
    <property type="term" value="F:acyl-CoA dehydrogenase activity"/>
    <property type="evidence" value="ECO:0007669"/>
    <property type="project" value="InterPro"/>
</dbReference>
<dbReference type="Pfam" id="PF00441">
    <property type="entry name" value="Acyl-CoA_dh_1"/>
    <property type="match status" value="1"/>
</dbReference>
<dbReference type="InterPro" id="IPR009100">
    <property type="entry name" value="AcylCoA_DH/oxidase_NM_dom_sf"/>
</dbReference>
<dbReference type="InterPro" id="IPR036250">
    <property type="entry name" value="AcylCo_DH-like_C"/>
</dbReference>
<evidence type="ECO:0000313" key="12">
    <source>
        <dbReference type="Proteomes" id="UP001265746"/>
    </source>
</evidence>
<evidence type="ECO:0000256" key="1">
    <source>
        <dbReference type="ARBA" id="ARBA00001974"/>
    </source>
</evidence>
<comment type="cofactor">
    <cofactor evidence="1 6">
        <name>FAD</name>
        <dbReference type="ChEBI" id="CHEBI:57692"/>
    </cofactor>
</comment>
<comment type="similarity">
    <text evidence="2 6">Belongs to the acyl-CoA dehydrogenase family.</text>
</comment>
<evidence type="ECO:0000256" key="4">
    <source>
        <dbReference type="ARBA" id="ARBA00022827"/>
    </source>
</evidence>
<dbReference type="Pfam" id="PF03061">
    <property type="entry name" value="4HBT"/>
    <property type="match status" value="1"/>
</dbReference>
<gene>
    <name evidence="11" type="ORF">N8I77_003096</name>
</gene>
<dbReference type="GO" id="GO:0033539">
    <property type="term" value="P:fatty acid beta-oxidation using acyl-CoA dehydrogenase"/>
    <property type="evidence" value="ECO:0007669"/>
    <property type="project" value="TreeGrafter"/>
</dbReference>
<evidence type="ECO:0000259" key="9">
    <source>
        <dbReference type="Pfam" id="PF02771"/>
    </source>
</evidence>
<comment type="caution">
    <text evidence="11">The sequence shown here is derived from an EMBL/GenBank/DDBJ whole genome shotgun (WGS) entry which is preliminary data.</text>
</comment>